<gene>
    <name evidence="2" type="ORF">ACFFTU_23740</name>
</gene>
<keyword evidence="3" id="KW-1185">Reference proteome</keyword>
<accession>A0ABV5PIC1</accession>
<feature type="region of interest" description="Disordered" evidence="1">
    <location>
        <begin position="1"/>
        <end position="64"/>
    </location>
</feature>
<dbReference type="Proteomes" id="UP001589718">
    <property type="component" value="Unassembled WGS sequence"/>
</dbReference>
<dbReference type="RefSeq" id="WP_345219640.1">
    <property type="nucleotide sequence ID" value="NZ_BAAAXE010000002.1"/>
</dbReference>
<organism evidence="2 3">
    <name type="scientific">Streptomyces cremeus</name>
    <dbReference type="NCBI Taxonomy" id="66881"/>
    <lineage>
        <taxon>Bacteria</taxon>
        <taxon>Bacillati</taxon>
        <taxon>Actinomycetota</taxon>
        <taxon>Actinomycetes</taxon>
        <taxon>Kitasatosporales</taxon>
        <taxon>Streptomycetaceae</taxon>
        <taxon>Streptomyces</taxon>
    </lineage>
</organism>
<dbReference type="EMBL" id="JBHMCR010000016">
    <property type="protein sequence ID" value="MFB9522963.1"/>
    <property type="molecule type" value="Genomic_DNA"/>
</dbReference>
<feature type="compositionally biased region" description="Basic and acidic residues" evidence="1">
    <location>
        <begin position="21"/>
        <end position="46"/>
    </location>
</feature>
<sequence length="64" mass="6876">MTSPQHQSDQDAGRPETALDEALKEFEEAETRDVGRTDLPADHDGEAGDALSPNEEAQEDASGH</sequence>
<proteinExistence type="predicted"/>
<evidence type="ECO:0000256" key="1">
    <source>
        <dbReference type="SAM" id="MobiDB-lite"/>
    </source>
</evidence>
<reference evidence="2 3" key="1">
    <citation type="submission" date="2024-09" db="EMBL/GenBank/DDBJ databases">
        <authorList>
            <person name="Sun Q."/>
            <person name="Mori K."/>
        </authorList>
    </citation>
    <scope>NUCLEOTIDE SEQUENCE [LARGE SCALE GENOMIC DNA]</scope>
    <source>
        <strain evidence="2 3">JCM 4362</strain>
    </source>
</reference>
<evidence type="ECO:0000313" key="3">
    <source>
        <dbReference type="Proteomes" id="UP001589718"/>
    </source>
</evidence>
<protein>
    <submittedName>
        <fullName evidence="2">Uncharacterized protein</fullName>
    </submittedName>
</protein>
<comment type="caution">
    <text evidence="2">The sequence shown here is derived from an EMBL/GenBank/DDBJ whole genome shotgun (WGS) entry which is preliminary data.</text>
</comment>
<name>A0ABV5PIC1_STRCM</name>
<evidence type="ECO:0000313" key="2">
    <source>
        <dbReference type="EMBL" id="MFB9522963.1"/>
    </source>
</evidence>